<organism evidence="9 10">
    <name type="scientific">Spiroplasma corruscae</name>
    <dbReference type="NCBI Taxonomy" id="216934"/>
    <lineage>
        <taxon>Bacteria</taxon>
        <taxon>Bacillati</taxon>
        <taxon>Mycoplasmatota</taxon>
        <taxon>Mollicutes</taxon>
        <taxon>Entomoplasmatales</taxon>
        <taxon>Spiroplasmataceae</taxon>
        <taxon>Spiroplasma</taxon>
    </lineage>
</organism>
<keyword evidence="10" id="KW-1185">Reference proteome</keyword>
<feature type="transmembrane region" description="Helical" evidence="7">
    <location>
        <begin position="312"/>
        <end position="330"/>
    </location>
</feature>
<feature type="transmembrane region" description="Helical" evidence="7">
    <location>
        <begin position="113"/>
        <end position="132"/>
    </location>
</feature>
<evidence type="ECO:0000256" key="2">
    <source>
        <dbReference type="ARBA" id="ARBA00022448"/>
    </source>
</evidence>
<keyword evidence="4 7" id="KW-0812">Transmembrane</keyword>
<evidence type="ECO:0000256" key="7">
    <source>
        <dbReference type="RuleBase" id="RU363032"/>
    </source>
</evidence>
<dbReference type="AlphaFoldDB" id="A0A222EPS2"/>
<dbReference type="PANTHER" id="PTHR43744:SF12">
    <property type="entry name" value="ABC TRANSPORTER PERMEASE PROTEIN MG189-RELATED"/>
    <property type="match status" value="1"/>
</dbReference>
<dbReference type="SUPFAM" id="SSF161098">
    <property type="entry name" value="MetI-like"/>
    <property type="match status" value="1"/>
</dbReference>
<dbReference type="PROSITE" id="PS50928">
    <property type="entry name" value="ABC_TM1"/>
    <property type="match status" value="1"/>
</dbReference>
<dbReference type="EMBL" id="CP022535">
    <property type="protein sequence ID" value="ASP28545.1"/>
    <property type="molecule type" value="Genomic_DNA"/>
</dbReference>
<keyword evidence="2 7" id="KW-0813">Transport</keyword>
<feature type="transmembrane region" description="Helical" evidence="7">
    <location>
        <begin position="276"/>
        <end position="300"/>
    </location>
</feature>
<dbReference type="GO" id="GO:0005886">
    <property type="term" value="C:plasma membrane"/>
    <property type="evidence" value="ECO:0007669"/>
    <property type="project" value="UniProtKB-SubCell"/>
</dbReference>
<dbReference type="RefSeq" id="WP_094049379.1">
    <property type="nucleotide sequence ID" value="NZ_CP022535.1"/>
</dbReference>
<dbReference type="Gene3D" id="1.10.3720.10">
    <property type="entry name" value="MetI-like"/>
    <property type="match status" value="1"/>
</dbReference>
<comment type="similarity">
    <text evidence="7">Belongs to the binding-protein-dependent transport system permease family.</text>
</comment>
<feature type="transmembrane region" description="Helical" evidence="7">
    <location>
        <begin position="240"/>
        <end position="264"/>
    </location>
</feature>
<dbReference type="InterPro" id="IPR035906">
    <property type="entry name" value="MetI-like_sf"/>
</dbReference>
<name>A0A222EPS2_9MOLU</name>
<evidence type="ECO:0000256" key="3">
    <source>
        <dbReference type="ARBA" id="ARBA00022475"/>
    </source>
</evidence>
<keyword evidence="6 7" id="KW-0472">Membrane</keyword>
<accession>A0A222EPS2</accession>
<keyword evidence="3" id="KW-1003">Cell membrane</keyword>
<reference evidence="9 10" key="1">
    <citation type="submission" date="2017-07" db="EMBL/GenBank/DDBJ databases">
        <title>Complete genome sequence of Spiroplasma corruscae EC-1 (DSM 19793).</title>
        <authorList>
            <person name="Tsai Y.-M."/>
            <person name="Lo W.-S."/>
            <person name="Kuo C.-H."/>
        </authorList>
    </citation>
    <scope>NUCLEOTIDE SEQUENCE [LARGE SCALE GENOMIC DNA]</scope>
    <source>
        <strain evidence="9 10">EC-1</strain>
    </source>
</reference>
<evidence type="ECO:0000256" key="1">
    <source>
        <dbReference type="ARBA" id="ARBA00004651"/>
    </source>
</evidence>
<protein>
    <submittedName>
        <fullName evidence="9">Sugar ABC transporter permease</fullName>
    </submittedName>
</protein>
<evidence type="ECO:0000313" key="10">
    <source>
        <dbReference type="Proteomes" id="UP000203229"/>
    </source>
</evidence>
<dbReference type="Proteomes" id="UP000203229">
    <property type="component" value="Chromosome"/>
</dbReference>
<feature type="transmembrane region" description="Helical" evidence="7">
    <location>
        <begin position="351"/>
        <end position="376"/>
    </location>
</feature>
<sequence>MKKPIIQSKFKIISLAYKNKIEEMKKEKNVEKIKLEQERNDYWNEVISIDKNNSFSSFKEVNAYRRIKIRCINKNFTIDKNIKLSKEEQKYNKTLEIDKINSEANHLARKITFNPFNIFFIIIFFKFLNIFYKRKNKFINYKYNKLLQKQIIFTNTMAGETFWKKVLRKIIQGTFLFVMAIIIIFPFYWMILTSVRGLDEFDPLAPTSFFPSSYTWEAYRKLFEYVGGSSSMFKVTMQRFFINSILISFTTTILQLLISIIAGFGLANWKTKPQGIILIVMFATVMVPGEAMLIGQYIYIVQLGLKNTFWSLVVPFISNVFTIYLMANAFSSVGKSVKSAAKVDGLSTFKYFWKVALPSVRSTIITSFIISLISSWNAVLWPTMVLGSNSEWVTLPMLLWNLMSIQGGEQGDILEHFARDPQNLKMAGAVVSIMPMIIVFIFANKLIIKGISRDRGDKG</sequence>
<dbReference type="PANTHER" id="PTHR43744">
    <property type="entry name" value="ABC TRANSPORTER PERMEASE PROTEIN MG189-RELATED-RELATED"/>
    <property type="match status" value="1"/>
</dbReference>
<evidence type="ECO:0000313" key="9">
    <source>
        <dbReference type="EMBL" id="ASP28545.1"/>
    </source>
</evidence>
<dbReference type="GO" id="GO:0055085">
    <property type="term" value="P:transmembrane transport"/>
    <property type="evidence" value="ECO:0007669"/>
    <property type="project" value="InterPro"/>
</dbReference>
<dbReference type="KEGG" id="scou:SCORR_v1c07730"/>
<dbReference type="OrthoDB" id="9787837at2"/>
<comment type="subcellular location">
    <subcellularLocation>
        <location evidence="1 7">Cell membrane</location>
        <topology evidence="1 7">Multi-pass membrane protein</topology>
    </subcellularLocation>
</comment>
<dbReference type="Pfam" id="PF00528">
    <property type="entry name" value="BPD_transp_1"/>
    <property type="match status" value="1"/>
</dbReference>
<evidence type="ECO:0000256" key="5">
    <source>
        <dbReference type="ARBA" id="ARBA00022989"/>
    </source>
</evidence>
<keyword evidence="5 7" id="KW-1133">Transmembrane helix</keyword>
<feature type="transmembrane region" description="Helical" evidence="7">
    <location>
        <begin position="170"/>
        <end position="191"/>
    </location>
</feature>
<feature type="domain" description="ABC transmembrane type-1" evidence="8">
    <location>
        <begin position="241"/>
        <end position="443"/>
    </location>
</feature>
<evidence type="ECO:0000259" key="8">
    <source>
        <dbReference type="PROSITE" id="PS50928"/>
    </source>
</evidence>
<dbReference type="CDD" id="cd06261">
    <property type="entry name" value="TM_PBP2"/>
    <property type="match status" value="1"/>
</dbReference>
<dbReference type="InterPro" id="IPR000515">
    <property type="entry name" value="MetI-like"/>
</dbReference>
<feature type="transmembrane region" description="Helical" evidence="7">
    <location>
        <begin position="426"/>
        <end position="448"/>
    </location>
</feature>
<gene>
    <name evidence="9" type="ORF">SCORR_v1c07730</name>
</gene>
<evidence type="ECO:0000256" key="4">
    <source>
        <dbReference type="ARBA" id="ARBA00022692"/>
    </source>
</evidence>
<evidence type="ECO:0000256" key="6">
    <source>
        <dbReference type="ARBA" id="ARBA00023136"/>
    </source>
</evidence>
<proteinExistence type="inferred from homology"/>